<dbReference type="SMART" id="SM01217">
    <property type="entry name" value="Fn3_like"/>
    <property type="match status" value="1"/>
</dbReference>
<dbReference type="InterPro" id="IPR001764">
    <property type="entry name" value="Glyco_hydro_3_N"/>
</dbReference>
<dbReference type="PANTHER" id="PTHR42715:SF3">
    <property type="entry name" value="BETA-GLUCOSIDASE B-RELATED"/>
    <property type="match status" value="1"/>
</dbReference>
<evidence type="ECO:0000256" key="3">
    <source>
        <dbReference type="ARBA" id="ARBA00005336"/>
    </source>
</evidence>
<dbReference type="EC" id="3.2.1.21" evidence="4 10"/>
<name>A0A395SZ28_9HYPO</name>
<dbReference type="Gene3D" id="2.60.120.260">
    <property type="entry name" value="Galactose-binding domain-like"/>
    <property type="match status" value="1"/>
</dbReference>
<comment type="similarity">
    <text evidence="3 10">Belongs to the glycosyl hydrolase 3 family.</text>
</comment>
<dbReference type="InterPro" id="IPR019800">
    <property type="entry name" value="Glyco_hydro_3_AS"/>
</dbReference>
<comment type="catalytic activity">
    <reaction evidence="1 10">
        <text>Hydrolysis of terminal, non-reducing beta-D-glucosyl residues with release of beta-D-glucose.</text>
        <dbReference type="EC" id="3.2.1.21"/>
    </reaction>
</comment>
<evidence type="ECO:0000256" key="8">
    <source>
        <dbReference type="ARBA" id="ARBA00023295"/>
    </source>
</evidence>
<evidence type="ECO:0000256" key="1">
    <source>
        <dbReference type="ARBA" id="ARBA00000448"/>
    </source>
</evidence>
<accession>A0A395SZ28</accession>
<comment type="caution">
    <text evidence="12">The sequence shown here is derived from an EMBL/GenBank/DDBJ whole genome shotgun (WGS) entry which is preliminary data.</text>
</comment>
<dbReference type="STRING" id="694270.A0A395SZ28"/>
<feature type="domain" description="PA14" evidence="11">
    <location>
        <begin position="392"/>
        <end position="549"/>
    </location>
</feature>
<dbReference type="EMBL" id="PXOG01000100">
    <property type="protein sequence ID" value="RGP77235.1"/>
    <property type="molecule type" value="Genomic_DNA"/>
</dbReference>
<gene>
    <name evidence="12" type="ORF">FLONG3_4750</name>
</gene>
<dbReference type="PROSITE" id="PS51820">
    <property type="entry name" value="PA14"/>
    <property type="match status" value="1"/>
</dbReference>
<dbReference type="SUPFAM" id="SSF51445">
    <property type="entry name" value="(Trans)glycosidases"/>
    <property type="match status" value="1"/>
</dbReference>
<keyword evidence="7 10" id="KW-0119">Carbohydrate metabolism</keyword>
<keyword evidence="9 10" id="KW-0624">Polysaccharide degradation</keyword>
<evidence type="ECO:0000313" key="13">
    <source>
        <dbReference type="Proteomes" id="UP000266234"/>
    </source>
</evidence>
<evidence type="ECO:0000256" key="5">
    <source>
        <dbReference type="ARBA" id="ARBA00022801"/>
    </source>
</evidence>
<dbReference type="InterPro" id="IPR037524">
    <property type="entry name" value="PA14/GLEYA"/>
</dbReference>
<dbReference type="PANTHER" id="PTHR42715">
    <property type="entry name" value="BETA-GLUCOSIDASE"/>
    <property type="match status" value="1"/>
</dbReference>
<dbReference type="GO" id="GO:0008422">
    <property type="term" value="F:beta-glucosidase activity"/>
    <property type="evidence" value="ECO:0007669"/>
    <property type="project" value="UniProtKB-EC"/>
</dbReference>
<evidence type="ECO:0000256" key="9">
    <source>
        <dbReference type="ARBA" id="ARBA00023326"/>
    </source>
</evidence>
<evidence type="ECO:0000256" key="2">
    <source>
        <dbReference type="ARBA" id="ARBA00004987"/>
    </source>
</evidence>
<dbReference type="Pfam" id="PF00933">
    <property type="entry name" value="Glyco_hydro_3"/>
    <property type="match status" value="1"/>
</dbReference>
<reference evidence="12 13" key="1">
    <citation type="journal article" date="2018" name="PLoS Pathog.">
        <title>Evolution of structural diversity of trichothecenes, a family of toxins produced by plant pathogenic and entomopathogenic fungi.</title>
        <authorList>
            <person name="Proctor R.H."/>
            <person name="McCormick S.P."/>
            <person name="Kim H.S."/>
            <person name="Cardoza R.E."/>
            <person name="Stanley A.M."/>
            <person name="Lindo L."/>
            <person name="Kelly A."/>
            <person name="Brown D.W."/>
            <person name="Lee T."/>
            <person name="Vaughan M.M."/>
            <person name="Alexander N.J."/>
            <person name="Busman M."/>
            <person name="Gutierrez S."/>
        </authorList>
    </citation>
    <scope>NUCLEOTIDE SEQUENCE [LARGE SCALE GENOMIC DNA]</scope>
    <source>
        <strain evidence="12 13">NRRL 20695</strain>
    </source>
</reference>
<dbReference type="Gene3D" id="3.20.20.300">
    <property type="entry name" value="Glycoside hydrolase, family 3, N-terminal domain"/>
    <property type="match status" value="1"/>
</dbReference>
<sequence length="834" mass="92369">MTPSQATIDLVSKLTVEEKVSLLAAVDWWRTPTIKRDDVFIPHIKMSDGPNGARGESYVSGITAACFPCSTAVGASFDQEQAYRLGEEIAKETITKSANVLLAPTMNIIRSPLGGRNYETYSEDPYLIGTLASAFVRGCQSQGIAATPKHFVANESEKSRTKMTSNVDLQTLREIYMLPFQLVLRDSDPWCFMTSYNRLNEEYCADSHWLLEEVLRKEWGFQGLVVSDWMGTYSTAKALNSGMDLEMPGPTRWRGKKLLAEIEEGNVSTQVLDKSVSRVVDLAKKTGRFDDPVEKPERSVEDPDRLEYITAVAADGMVLLKNDNSVLPLSAQDSVAVIGHFAIHPSIGGGGSAKVLAQRIISPLYGLESRGVTCRHAPGVPVFGALPHAEPGSVSEVHLKWFNGSVVGDNLTHEQIIAQPEYMIKETWPAYLDKEYCTSMAFTLTPTTSGNHTFSVITTGKADVLINGDQVFHRPQEPVLLPESFYFYKAKIERRFTFEMTAGQQYNVELRSWATDEEVLSKIGGTMFQGASLRFMEHVDIPRAISDAADIAGASDVAVVFVGTTNELESEGYDRDTMDLTSDQYRLIAAVAARNPKTVVVNLSGSPVTVSPFIDLVPTFLQAWFAGQECGHSIARVLLGDVNPSGRLPMSWPRKNEDNPAYPNFPCDDELNLNYEERLKVGYRFYDDEASPAPQFHFGQGLSYTTFNLKGEPSFTSSFLNAEETQVSIKTRVENTGTRDGRQVVQLYVTFPASDGNPRPVKELKAYRKVLVPAGQTESVTFKLAKYAFSYFDTSVGQWKIPEGEFRVHLAFSAAELLQTMSIRNGTSHFWTGL</sequence>
<dbReference type="InterPro" id="IPR017853">
    <property type="entry name" value="GH"/>
</dbReference>
<evidence type="ECO:0000256" key="6">
    <source>
        <dbReference type="ARBA" id="ARBA00023180"/>
    </source>
</evidence>
<dbReference type="InterPro" id="IPR013783">
    <property type="entry name" value="Ig-like_fold"/>
</dbReference>
<dbReference type="PRINTS" id="PR00133">
    <property type="entry name" value="GLHYDRLASE3"/>
</dbReference>
<evidence type="ECO:0000313" key="12">
    <source>
        <dbReference type="EMBL" id="RGP77235.1"/>
    </source>
</evidence>
<dbReference type="OrthoDB" id="47059at2759"/>
<proteinExistence type="inferred from homology"/>
<dbReference type="InterPro" id="IPR002772">
    <property type="entry name" value="Glyco_hydro_3_C"/>
</dbReference>
<evidence type="ECO:0000259" key="11">
    <source>
        <dbReference type="PROSITE" id="PS51820"/>
    </source>
</evidence>
<keyword evidence="5 10" id="KW-0378">Hydrolase</keyword>
<dbReference type="SUPFAM" id="SSF52279">
    <property type="entry name" value="Beta-D-glucan exohydrolase, C-terminal domain"/>
    <property type="match status" value="1"/>
</dbReference>
<dbReference type="PROSITE" id="PS00775">
    <property type="entry name" value="GLYCOSYL_HYDROL_F3"/>
    <property type="match status" value="1"/>
</dbReference>
<dbReference type="InterPro" id="IPR026891">
    <property type="entry name" value="Fn3-like"/>
</dbReference>
<keyword evidence="6" id="KW-0325">Glycoprotein</keyword>
<comment type="pathway">
    <text evidence="2 10">Glycan metabolism; cellulose degradation.</text>
</comment>
<dbReference type="Proteomes" id="UP000266234">
    <property type="component" value="Unassembled WGS sequence"/>
</dbReference>
<evidence type="ECO:0000256" key="7">
    <source>
        <dbReference type="ARBA" id="ARBA00023277"/>
    </source>
</evidence>
<dbReference type="AlphaFoldDB" id="A0A395SZ28"/>
<dbReference type="UniPathway" id="UPA00696"/>
<keyword evidence="13" id="KW-1185">Reference proteome</keyword>
<dbReference type="InterPro" id="IPR036962">
    <property type="entry name" value="Glyco_hydro_3_N_sf"/>
</dbReference>
<dbReference type="Pfam" id="PF07691">
    <property type="entry name" value="PA14"/>
    <property type="match status" value="1"/>
</dbReference>
<dbReference type="InterPro" id="IPR011658">
    <property type="entry name" value="PA14_dom"/>
</dbReference>
<keyword evidence="8 10" id="KW-0326">Glycosidase</keyword>
<dbReference type="Gene3D" id="3.40.50.1700">
    <property type="entry name" value="Glycoside hydrolase family 3 C-terminal domain"/>
    <property type="match status" value="1"/>
</dbReference>
<evidence type="ECO:0000256" key="10">
    <source>
        <dbReference type="RuleBase" id="RU361161"/>
    </source>
</evidence>
<organism evidence="12 13">
    <name type="scientific">Fusarium longipes</name>
    <dbReference type="NCBI Taxonomy" id="694270"/>
    <lineage>
        <taxon>Eukaryota</taxon>
        <taxon>Fungi</taxon>
        <taxon>Dikarya</taxon>
        <taxon>Ascomycota</taxon>
        <taxon>Pezizomycotina</taxon>
        <taxon>Sordariomycetes</taxon>
        <taxon>Hypocreomycetidae</taxon>
        <taxon>Hypocreales</taxon>
        <taxon>Nectriaceae</taxon>
        <taxon>Fusarium</taxon>
    </lineage>
</organism>
<dbReference type="InterPro" id="IPR036881">
    <property type="entry name" value="Glyco_hydro_3_C_sf"/>
</dbReference>
<dbReference type="GO" id="GO:0030245">
    <property type="term" value="P:cellulose catabolic process"/>
    <property type="evidence" value="ECO:0007669"/>
    <property type="project" value="UniProtKB-UniPathway"/>
</dbReference>
<dbReference type="Gene3D" id="2.60.40.10">
    <property type="entry name" value="Immunoglobulins"/>
    <property type="match status" value="1"/>
</dbReference>
<dbReference type="Pfam" id="PF01915">
    <property type="entry name" value="Glyco_hydro_3_C"/>
    <property type="match status" value="1"/>
</dbReference>
<dbReference type="InterPro" id="IPR050288">
    <property type="entry name" value="Cellulose_deg_GH3"/>
</dbReference>
<dbReference type="Pfam" id="PF14310">
    <property type="entry name" value="Fn3-like"/>
    <property type="match status" value="1"/>
</dbReference>
<protein>
    <recommendedName>
        <fullName evidence="4 10">beta-glucosidase</fullName>
        <ecNumber evidence="4 10">3.2.1.21</ecNumber>
    </recommendedName>
</protein>
<evidence type="ECO:0000256" key="4">
    <source>
        <dbReference type="ARBA" id="ARBA00012744"/>
    </source>
</evidence>